<dbReference type="PANTHER" id="PTHR43074:SF1">
    <property type="entry name" value="BETA-KETOACYL SYNTHASE FAMILY PROTEIN-RELATED"/>
    <property type="match status" value="1"/>
</dbReference>
<proteinExistence type="predicted"/>
<feature type="domain" description="Ketosynthase family 3 (KS3)" evidence="6">
    <location>
        <begin position="690"/>
        <end position="1126"/>
    </location>
</feature>
<keyword evidence="8" id="KW-1185">Reference proteome</keyword>
<dbReference type="InterPro" id="IPR057326">
    <property type="entry name" value="KR_dom"/>
</dbReference>
<dbReference type="InterPro" id="IPR001227">
    <property type="entry name" value="Ac_transferase_dom_sf"/>
</dbReference>
<dbReference type="PANTHER" id="PTHR43074">
    <property type="entry name" value="OMEGA-3 POLYUNSATURATED FATTY ACID SYNTHASE PFAB-RELATED"/>
    <property type="match status" value="1"/>
</dbReference>
<keyword evidence="2" id="KW-0597">Phosphoprotein</keyword>
<dbReference type="SMART" id="SM00822">
    <property type="entry name" value="PKS_KR"/>
    <property type="match status" value="1"/>
</dbReference>
<dbReference type="InterPro" id="IPR016035">
    <property type="entry name" value="Acyl_Trfase/lysoPLipase"/>
</dbReference>
<feature type="region of interest" description="Disordered" evidence="4">
    <location>
        <begin position="1753"/>
        <end position="2027"/>
    </location>
</feature>
<feature type="compositionally biased region" description="Low complexity" evidence="4">
    <location>
        <begin position="1"/>
        <end position="15"/>
    </location>
</feature>
<comment type="caution">
    <text evidence="7">The sequence shown here is derived from an EMBL/GenBank/DDBJ whole genome shotgun (WGS) entry which is preliminary data.</text>
</comment>
<dbReference type="Gene3D" id="1.10.1200.10">
    <property type="entry name" value="ACP-like"/>
    <property type="match status" value="1"/>
</dbReference>
<accession>A0ABN2YM39</accession>
<feature type="compositionally biased region" description="Low complexity" evidence="4">
    <location>
        <begin position="1799"/>
        <end position="1814"/>
    </location>
</feature>
<feature type="region of interest" description="Disordered" evidence="4">
    <location>
        <begin position="1"/>
        <end position="28"/>
    </location>
</feature>
<dbReference type="RefSeq" id="WP_344264098.1">
    <property type="nucleotide sequence ID" value="NZ_BAAAMR010000013.1"/>
</dbReference>
<evidence type="ECO:0008006" key="9">
    <source>
        <dbReference type="Google" id="ProtNLM"/>
    </source>
</evidence>
<dbReference type="SUPFAM" id="SSF47336">
    <property type="entry name" value="ACP-like"/>
    <property type="match status" value="1"/>
</dbReference>
<dbReference type="Pfam" id="PF08659">
    <property type="entry name" value="KR"/>
    <property type="match status" value="1"/>
</dbReference>
<dbReference type="InterPro" id="IPR013785">
    <property type="entry name" value="Aldolase_TIM"/>
</dbReference>
<dbReference type="InterPro" id="IPR014043">
    <property type="entry name" value="Acyl_transferase_dom"/>
</dbReference>
<dbReference type="InterPro" id="IPR020841">
    <property type="entry name" value="PKS_Beta-ketoAc_synthase_dom"/>
</dbReference>
<evidence type="ECO:0000256" key="1">
    <source>
        <dbReference type="ARBA" id="ARBA00022450"/>
    </source>
</evidence>
<keyword evidence="1" id="KW-0596">Phosphopantetheine</keyword>
<dbReference type="Gene3D" id="3.40.50.720">
    <property type="entry name" value="NAD(P)-binding Rossmann-like Domain"/>
    <property type="match status" value="1"/>
</dbReference>
<name>A0ABN2YM39_9ACTN</name>
<evidence type="ECO:0000313" key="8">
    <source>
        <dbReference type="Proteomes" id="UP001501020"/>
    </source>
</evidence>
<dbReference type="Pfam" id="PF00550">
    <property type="entry name" value="PP-binding"/>
    <property type="match status" value="1"/>
</dbReference>
<feature type="region of interest" description="Disordered" evidence="4">
    <location>
        <begin position="2043"/>
        <end position="2063"/>
    </location>
</feature>
<evidence type="ECO:0000256" key="3">
    <source>
        <dbReference type="ARBA" id="ARBA00022679"/>
    </source>
</evidence>
<dbReference type="InterPro" id="IPR013968">
    <property type="entry name" value="PKS_KR"/>
</dbReference>
<dbReference type="Gene3D" id="3.20.20.70">
    <property type="entry name" value="Aldolase class I"/>
    <property type="match status" value="2"/>
</dbReference>
<feature type="domain" description="Carrier" evidence="5">
    <location>
        <begin position="1667"/>
        <end position="1749"/>
    </location>
</feature>
<dbReference type="InterPro" id="IPR009081">
    <property type="entry name" value="PP-bd_ACP"/>
</dbReference>
<dbReference type="EMBL" id="BAAAMR010000013">
    <property type="protein sequence ID" value="GAA2129375.1"/>
    <property type="molecule type" value="Genomic_DNA"/>
</dbReference>
<feature type="compositionally biased region" description="Basic and acidic residues" evidence="4">
    <location>
        <begin position="2007"/>
        <end position="2021"/>
    </location>
</feature>
<feature type="compositionally biased region" description="Pro residues" evidence="4">
    <location>
        <begin position="1761"/>
        <end position="1774"/>
    </location>
</feature>
<dbReference type="Gene3D" id="3.40.47.10">
    <property type="match status" value="1"/>
</dbReference>
<evidence type="ECO:0000256" key="2">
    <source>
        <dbReference type="ARBA" id="ARBA00022553"/>
    </source>
</evidence>
<dbReference type="SUPFAM" id="SSF53901">
    <property type="entry name" value="Thiolase-like"/>
    <property type="match status" value="1"/>
</dbReference>
<reference evidence="7 8" key="1">
    <citation type="journal article" date="2019" name="Int. J. Syst. Evol. Microbiol.">
        <title>The Global Catalogue of Microorganisms (GCM) 10K type strain sequencing project: providing services to taxonomists for standard genome sequencing and annotation.</title>
        <authorList>
            <consortium name="The Broad Institute Genomics Platform"/>
            <consortium name="The Broad Institute Genome Sequencing Center for Infectious Disease"/>
            <person name="Wu L."/>
            <person name="Ma J."/>
        </authorList>
    </citation>
    <scope>NUCLEOTIDE SEQUENCE [LARGE SCALE GENOMIC DNA]</scope>
    <source>
        <strain evidence="7 8">JCM 13850</strain>
    </source>
</reference>
<dbReference type="SUPFAM" id="SSF51412">
    <property type="entry name" value="Inosine monophosphate dehydrogenase (IMPDH)"/>
    <property type="match status" value="2"/>
</dbReference>
<feature type="compositionally biased region" description="Low complexity" evidence="4">
    <location>
        <begin position="1976"/>
        <end position="1990"/>
    </location>
</feature>
<dbReference type="SUPFAM" id="SSF52151">
    <property type="entry name" value="FabD/lysophospholipase-like"/>
    <property type="match status" value="1"/>
</dbReference>
<dbReference type="Pfam" id="PF00698">
    <property type="entry name" value="Acyl_transf_1"/>
    <property type="match status" value="1"/>
</dbReference>
<dbReference type="SMART" id="SM00827">
    <property type="entry name" value="PKS_AT"/>
    <property type="match status" value="1"/>
</dbReference>
<dbReference type="CDD" id="cd00833">
    <property type="entry name" value="PKS"/>
    <property type="match status" value="1"/>
</dbReference>
<gene>
    <name evidence="7" type="ORF">GCM10009727_20800</name>
</gene>
<evidence type="ECO:0000313" key="7">
    <source>
        <dbReference type="EMBL" id="GAA2129375.1"/>
    </source>
</evidence>
<dbReference type="SUPFAM" id="SSF51735">
    <property type="entry name" value="NAD(P)-binding Rossmann-fold domains"/>
    <property type="match status" value="2"/>
</dbReference>
<dbReference type="InterPro" id="IPR052568">
    <property type="entry name" value="PKS-FAS_Synthase"/>
</dbReference>
<dbReference type="InterPro" id="IPR016039">
    <property type="entry name" value="Thiolase-like"/>
</dbReference>
<dbReference type="Pfam" id="PF02801">
    <property type="entry name" value="Ketoacyl-synt_C"/>
    <property type="match status" value="1"/>
</dbReference>
<dbReference type="InterPro" id="IPR014030">
    <property type="entry name" value="Ketoacyl_synth_N"/>
</dbReference>
<evidence type="ECO:0000256" key="4">
    <source>
        <dbReference type="SAM" id="MobiDB-lite"/>
    </source>
</evidence>
<dbReference type="Pfam" id="PF03060">
    <property type="entry name" value="NMO"/>
    <property type="match status" value="1"/>
</dbReference>
<sequence length="2551" mass="262424">MAADRGMAADGGEARAVQDGPERRAPARAPRTEIVGVTPFGRPAPQLAVAVARAGGHGVLDLGTDREPALAALGDVRRWWAGRFGVRVPAGCRVRPQELPDAVDTVVFDAPALRSDDSLDIAGFARGRRLLVEVVDADEAAAVLLVAGGFAGTRGTALVARGSEAGGRVGDLTTFVLLQRLLADERVDVPVLATGGIGPRTAAAAVAGGAAGVVLDVQLALVREMDLPAEVAAALTAMDGSETRVVHGHRVYTRPDLPDIALADLTPAEVNARLGATGLRSRLLPAGQDAPLAAALAARHRTAGGVVQAVREGIGEHLRAAVQAAPLAPRQTPDGPEYPVVQGPMTQVSDRSAFAAAVAQEGALPFLALALMDGDRVRTLLRETADRLAGRAWGVGLLGFAPPEVREAQLAAVREAAPPYAIVSGGRPAQAASLESAGISAYLHVPSPELLERFLAEGARKFVFEGRECGGHVGPRASFPLWEAQVERLMAFGGDPAGLSVMFAGGIHDARSAAMVAALAGPLAERGADVRVLMGTAYLFTAEAVAAGAILPGFQKAALECEATALLETSPGHATRCARTPYVEQFAETRRELEAAGTPRQDMWRQLERLNLGRLRIASKGLRRSTPVGPDEQRAEGLYMIGDVAALRSSTTTVTDLHEQVTTGAGELLAARAAELGIAGDRSAAPAARPADIAIIGIGCVFPGARDADAYWANIVGGVDSVTEVPAERWDPAVHYDPSAPGKTRSKWGGFLPDVPFDALSYGIPPSALGSIEPIQLLALDVASRALKDAGYADRPFDRSRTSVFFGAEGGNELATAYGLRATLPSYLGEVPPGLDEQLPAPTEDSFPGVLTNVIAGRIANRLDLGGANYTVDAACAASLAALDAACKELATGGSDMVLCGGADVHNGVQDYLMFSAVRALSPSGRCAPFDAAADGIALGEGVACVVLKRLADAERDGDRVYAVVKSVAGSSDGRSLGLTAPRAEGQRLALDRAYERAGVRPSDVGLVEAHGTGTEVGDRTELATLAAAFSAAAPGSVTLGSVKSQIGHTKCAAGLAGLIKTAYALHTGVLPGTLHLTSPNAEWKPDGPFAFGGGARPWAARPGDRYAGVSGFGFGGANFHAVLSGYDGGPEPVSGLAEWPAELFLIRGADRTAARTEIARLRRLLDAPSARLRDLARTCASAEGRVQVAVVATGPDDLRGKLAAAAEFRTAPGVHVRRAADPGQVAFLFPGQGSQRPGMLAGLFVAFPRLQRLLRLAGGRYAPAMFPPAAFGPDDARRHRDALTDTRVAQPALGIAGLAVHRLLTAVGVHPDLAAGHSYGELVALCAAGVFDDTDMIELSAARAEAILAAAGADPGAMAAVSASLRQVREAISGISEIVIANHNAPDQVVVSGTGDGLARALAALSDRGLAAERIPVACAFHSPLVAAASGTLRAALTGRDLRSPAFPVWSNTAAAPYDSDPADLAATLAGQIAAPVRFVEQIEAMYDAGARTFVEAGPGRVLTGLVGRILGDRPHTAVACDAPGGDSLERLLHALAELAAVGVPVDPQPLFAGRDARVLDGAPTAAPGWIVNGHLVRTADGGYPAGALRPAERLAASTRPPGSDAAVLEYLRAGRELIAAQREVILRHLGADPAARSGPAVPAPVPAPRPVLPGETIPELPAAAEPPRDVHATVLAVISARTGYPESMLDADLDLEADLSIDSIKRTVIIGEVTERVGLTASDDAVIEQLTRITTIGGIVDWLRTRLPSAEAPGLYPGPQRPHVPPQAPSRPGPSAHVGTSALSGGLSPERRRGGQAADAPEPASSAPAENDPAPPADAPLPETSRPEGTPAQAALGSAGEPADRAGASAVATKETVSDDASTGTHEPMAGTWSQRGASASEPAEDLSGETDGGRPDVPAARPIEEKAGVADGEVAVSTGQGSREVTRAPGLSEPEESSGAAADEDGDGIVPAGQGPRVVARTSGLSGPGDGDGAAADEGGDGDVSAGQGPREVTRTPCSGGSTEESRAGAEADVRGGGRPEGAPKSAFVEVVRLSGDGAAALGGDEADAGRGGTPVEKEPTGARRVLAGRVRPSGERARRVVRQVVRTADLEALPVPADTGTAFDGRTFVVVDDGCGVALELADLLERYGARVRTPMDVDGKCDGLVHLAALRPGATAVLPDAYAGIRQALLGGLRWLLLASGAGGTFGRAFDGGGIGDPGPGAGLRGLAATVAQEYPETLVRAVDVDTKDTPRAIALRIMAELLDARGPVAVGHEGDLRRTTRLVPAELRGEARVPLEPDGVVLLTGGARGVTARTALELARTTGCHVEVMGRTLEPVGPQSFPDVPDEAGLRRALVAQGGRKPAEIEATVRRILAEREIRANLDALKEHAASVRYHAGDVREPRVVRDVVERVYVRHGRLDGVVHGAGVVEDRLVRDKEPQSFERVYRTKVDGASALAAAVRPGVGFFVVFGSVAGVHGNRGQADYAAANDACDTLAHVWRTRLRGRVLVADWGPWAGGGMVSPELAREYARRGVGLIDPDAGVAALLREIAHGDETQAVFTGTVR</sequence>
<dbReference type="InterPro" id="IPR016036">
    <property type="entry name" value="Malonyl_transacylase_ACP-bd"/>
</dbReference>
<evidence type="ECO:0000259" key="6">
    <source>
        <dbReference type="PROSITE" id="PS52004"/>
    </source>
</evidence>
<dbReference type="PROSITE" id="PS50075">
    <property type="entry name" value="CARRIER"/>
    <property type="match status" value="1"/>
</dbReference>
<dbReference type="Proteomes" id="UP001501020">
    <property type="component" value="Unassembled WGS sequence"/>
</dbReference>
<protein>
    <recommendedName>
        <fullName evidence="9">SDR family NAD(P)-dependent oxidoreductase</fullName>
    </recommendedName>
</protein>
<dbReference type="SMART" id="SM00825">
    <property type="entry name" value="PKS_KS"/>
    <property type="match status" value="1"/>
</dbReference>
<dbReference type="InterPro" id="IPR014031">
    <property type="entry name" value="Ketoacyl_synth_C"/>
</dbReference>
<evidence type="ECO:0000259" key="5">
    <source>
        <dbReference type="PROSITE" id="PS50075"/>
    </source>
</evidence>
<dbReference type="SUPFAM" id="SSF55048">
    <property type="entry name" value="Probable ACP-binding domain of malonyl-CoA ACP transacylase"/>
    <property type="match status" value="1"/>
</dbReference>
<organism evidence="7 8">
    <name type="scientific">Actinomadura napierensis</name>
    <dbReference type="NCBI Taxonomy" id="267854"/>
    <lineage>
        <taxon>Bacteria</taxon>
        <taxon>Bacillati</taxon>
        <taxon>Actinomycetota</taxon>
        <taxon>Actinomycetes</taxon>
        <taxon>Streptosporangiales</taxon>
        <taxon>Thermomonosporaceae</taxon>
        <taxon>Actinomadura</taxon>
    </lineage>
</organism>
<dbReference type="Pfam" id="PF00109">
    <property type="entry name" value="ketoacyl-synt"/>
    <property type="match status" value="1"/>
</dbReference>
<dbReference type="PROSITE" id="PS52004">
    <property type="entry name" value="KS3_2"/>
    <property type="match status" value="1"/>
</dbReference>
<dbReference type="InterPro" id="IPR036736">
    <property type="entry name" value="ACP-like_sf"/>
</dbReference>
<dbReference type="InterPro" id="IPR036291">
    <property type="entry name" value="NAD(P)-bd_dom_sf"/>
</dbReference>
<keyword evidence="3" id="KW-0808">Transferase</keyword>
<dbReference type="Gene3D" id="3.40.366.10">
    <property type="entry name" value="Malonyl-Coenzyme A Acyl Carrier Protein, domain 2"/>
    <property type="match status" value="1"/>
</dbReference>